<dbReference type="AlphaFoldDB" id="A0A368H2Z8"/>
<dbReference type="Proteomes" id="UP000252519">
    <property type="component" value="Unassembled WGS sequence"/>
</dbReference>
<dbReference type="OrthoDB" id="5876623at2759"/>
<reference evidence="2 3" key="1">
    <citation type="submission" date="2014-10" db="EMBL/GenBank/DDBJ databases">
        <title>Draft genome of the hookworm Ancylostoma caninum.</title>
        <authorList>
            <person name="Mitreva M."/>
        </authorList>
    </citation>
    <scope>NUCLEOTIDE SEQUENCE [LARGE SCALE GENOMIC DNA]</scope>
    <source>
        <strain evidence="2 3">Baltimore</strain>
    </source>
</reference>
<dbReference type="Gene3D" id="3.40.50.300">
    <property type="entry name" value="P-loop containing nucleotide triphosphate hydrolases"/>
    <property type="match status" value="1"/>
</dbReference>
<name>A0A368H2Z8_ANCCA</name>
<dbReference type="Pfam" id="PF13087">
    <property type="entry name" value="AAA_12"/>
    <property type="match status" value="1"/>
</dbReference>
<gene>
    <name evidence="2" type="ORF">ANCCAN_04289</name>
</gene>
<dbReference type="InterPro" id="IPR027417">
    <property type="entry name" value="P-loop_NTPase"/>
</dbReference>
<keyword evidence="3" id="KW-1185">Reference proteome</keyword>
<evidence type="ECO:0000259" key="1">
    <source>
        <dbReference type="Pfam" id="PF13087"/>
    </source>
</evidence>
<evidence type="ECO:0000313" key="3">
    <source>
        <dbReference type="Proteomes" id="UP000252519"/>
    </source>
</evidence>
<organism evidence="2 3">
    <name type="scientific">Ancylostoma caninum</name>
    <name type="common">Dog hookworm</name>
    <dbReference type="NCBI Taxonomy" id="29170"/>
    <lineage>
        <taxon>Eukaryota</taxon>
        <taxon>Metazoa</taxon>
        <taxon>Ecdysozoa</taxon>
        <taxon>Nematoda</taxon>
        <taxon>Chromadorea</taxon>
        <taxon>Rhabditida</taxon>
        <taxon>Rhabditina</taxon>
        <taxon>Rhabditomorpha</taxon>
        <taxon>Strongyloidea</taxon>
        <taxon>Ancylostomatidae</taxon>
        <taxon>Ancylostomatinae</taxon>
        <taxon>Ancylostoma</taxon>
    </lineage>
</organism>
<comment type="caution">
    <text evidence="2">The sequence shown here is derived from an EMBL/GenBank/DDBJ whole genome shotgun (WGS) entry which is preliminary data.</text>
</comment>
<sequence length="76" mass="8116">MSFFTDPRRLNVALSRAREGLFITGSASCSRNMKTWDRIISSPRLDGNRAAGVVFMDQAPRTGGGELTDGPGLATG</sequence>
<feature type="domain" description="DNA2/NAM7 helicase-like C-terminal" evidence="1">
    <location>
        <begin position="2"/>
        <end position="27"/>
    </location>
</feature>
<dbReference type="EMBL" id="JOJR01000031">
    <property type="protein sequence ID" value="RCN49665.1"/>
    <property type="molecule type" value="Genomic_DNA"/>
</dbReference>
<proteinExistence type="predicted"/>
<protein>
    <recommendedName>
        <fullName evidence="1">DNA2/NAM7 helicase-like C-terminal domain-containing protein</fullName>
    </recommendedName>
</protein>
<dbReference type="InterPro" id="IPR041679">
    <property type="entry name" value="DNA2/NAM7-like_C"/>
</dbReference>
<evidence type="ECO:0000313" key="2">
    <source>
        <dbReference type="EMBL" id="RCN49665.1"/>
    </source>
</evidence>
<accession>A0A368H2Z8</accession>